<dbReference type="EMBL" id="JAGKHQ010000011">
    <property type="protein sequence ID" value="KAG7504160.1"/>
    <property type="molecule type" value="Genomic_DNA"/>
</dbReference>
<organism evidence="2 3">
    <name type="scientific">Solea senegalensis</name>
    <name type="common">Senegalese sole</name>
    <dbReference type="NCBI Taxonomy" id="28829"/>
    <lineage>
        <taxon>Eukaryota</taxon>
        <taxon>Metazoa</taxon>
        <taxon>Chordata</taxon>
        <taxon>Craniata</taxon>
        <taxon>Vertebrata</taxon>
        <taxon>Euteleostomi</taxon>
        <taxon>Actinopterygii</taxon>
        <taxon>Neopterygii</taxon>
        <taxon>Teleostei</taxon>
        <taxon>Neoteleostei</taxon>
        <taxon>Acanthomorphata</taxon>
        <taxon>Carangaria</taxon>
        <taxon>Pleuronectiformes</taxon>
        <taxon>Pleuronectoidei</taxon>
        <taxon>Soleidae</taxon>
        <taxon>Solea</taxon>
    </lineage>
</organism>
<evidence type="ECO:0000313" key="3">
    <source>
        <dbReference type="Proteomes" id="UP000693946"/>
    </source>
</evidence>
<keyword evidence="3" id="KW-1185">Reference proteome</keyword>
<dbReference type="Proteomes" id="UP000693946">
    <property type="component" value="Linkage Group LG19"/>
</dbReference>
<dbReference type="AlphaFoldDB" id="A0AAV6RG38"/>
<gene>
    <name evidence="2" type="ORF">JOB18_002336</name>
</gene>
<feature type="region of interest" description="Disordered" evidence="1">
    <location>
        <begin position="71"/>
        <end position="101"/>
    </location>
</feature>
<evidence type="ECO:0000313" key="2">
    <source>
        <dbReference type="EMBL" id="KAG7504160.1"/>
    </source>
</evidence>
<evidence type="ECO:0000256" key="1">
    <source>
        <dbReference type="SAM" id="MobiDB-lite"/>
    </source>
</evidence>
<reference evidence="2 3" key="1">
    <citation type="journal article" date="2021" name="Sci. Rep.">
        <title>Chromosome anchoring in Senegalese sole (Solea senegalensis) reveals sex-associated markers and genome rearrangements in flatfish.</title>
        <authorList>
            <person name="Guerrero-Cozar I."/>
            <person name="Gomez-Garrido J."/>
            <person name="Berbel C."/>
            <person name="Martinez-Blanch J.F."/>
            <person name="Alioto T."/>
            <person name="Claros M.G."/>
            <person name="Gagnaire P.A."/>
            <person name="Manchado M."/>
        </authorList>
    </citation>
    <scope>NUCLEOTIDE SEQUENCE [LARGE SCALE GENOMIC DNA]</scope>
    <source>
        <strain evidence="2">Sse05_10M</strain>
    </source>
</reference>
<comment type="caution">
    <text evidence="2">The sequence shown here is derived from an EMBL/GenBank/DDBJ whole genome shotgun (WGS) entry which is preliminary data.</text>
</comment>
<feature type="region of interest" description="Disordered" evidence="1">
    <location>
        <begin position="37"/>
        <end position="57"/>
    </location>
</feature>
<protein>
    <submittedName>
        <fullName evidence="2">Uncharacterized protein</fullName>
    </submittedName>
</protein>
<name>A0AAV6RG38_SOLSE</name>
<proteinExistence type="predicted"/>
<accession>A0AAV6RG38</accession>
<sequence>MLTRHSVSVICKKQGCIIMTVKKMLFCASCIKITKKGSQRGKGEDRARRANNRCTLPPQTDRAWPWLWQSRGRHDSPVSTPPESGLREGLPPGKKAPAATPFDTSYCIEYDALPSDDCVSEDDVRRPASVFKAPGGEP</sequence>